<evidence type="ECO:0000256" key="1">
    <source>
        <dbReference type="SAM" id="MobiDB-lite"/>
    </source>
</evidence>
<evidence type="ECO:0000313" key="2">
    <source>
        <dbReference type="EMBL" id="ASW04373.1"/>
    </source>
</evidence>
<reference evidence="2 3" key="1">
    <citation type="submission" date="2017-08" db="EMBL/GenBank/DDBJ databases">
        <title>Identification and genetic characteristics of simultaneous BTEX- and naphthalene-degrading Paraburkholderia sp. BN5 isolated from petroleum-contaminated soil.</title>
        <authorList>
            <person name="Lee Y."/>
            <person name="Jeon C.O."/>
        </authorList>
    </citation>
    <scope>NUCLEOTIDE SEQUENCE [LARGE SCALE GENOMIC DNA]</scope>
    <source>
        <strain evidence="2 3">BN5</strain>
        <plasmid evidence="2 3">pBN4</plasmid>
    </source>
</reference>
<feature type="region of interest" description="Disordered" evidence="1">
    <location>
        <begin position="142"/>
        <end position="173"/>
    </location>
</feature>
<dbReference type="AlphaFoldDB" id="A0A248VZT8"/>
<dbReference type="Proteomes" id="UP000215158">
    <property type="component" value="Plasmid pBN4"/>
</dbReference>
<organism evidence="2 3">
    <name type="scientific">Paraburkholderia aromaticivorans</name>
    <dbReference type="NCBI Taxonomy" id="2026199"/>
    <lineage>
        <taxon>Bacteria</taxon>
        <taxon>Pseudomonadati</taxon>
        <taxon>Pseudomonadota</taxon>
        <taxon>Betaproteobacteria</taxon>
        <taxon>Burkholderiales</taxon>
        <taxon>Burkholderiaceae</taxon>
        <taxon>Paraburkholderia</taxon>
    </lineage>
</organism>
<evidence type="ECO:0000313" key="3">
    <source>
        <dbReference type="Proteomes" id="UP000215158"/>
    </source>
</evidence>
<name>A0A248VZT8_9BURK</name>
<dbReference type="EMBL" id="CP022994">
    <property type="protein sequence ID" value="ASW04373.1"/>
    <property type="molecule type" value="Genomic_DNA"/>
</dbReference>
<keyword evidence="3" id="KW-1185">Reference proteome</keyword>
<dbReference type="OrthoDB" id="6835626at2"/>
<accession>A0A248VZT8</accession>
<sequence length="173" mass="19721">MAARAYADKNRLQFTVIDLLVKLDQKQNPLMMKPEDLPQHDFITFQRLSRSMMDELQGILKRQLEHEGVDTSTLDPSKPHVLLMQRPDLIASVINEPGWEHMKVVTYPAKIALSEKPLNVGTVPFRHWDSIQKATCRLNPNIQITLDPPDQRTKDAPASAPAPTDRPRAPRMK</sequence>
<gene>
    <name evidence="2" type="ORF">CJU94_40250</name>
</gene>
<dbReference type="KEGG" id="parb:CJU94_40250"/>
<proteinExistence type="predicted"/>
<geneLocation type="plasmid" evidence="2 3">
    <name>pBN4</name>
</geneLocation>
<protein>
    <submittedName>
        <fullName evidence="2">Uncharacterized protein</fullName>
    </submittedName>
</protein>
<keyword evidence="2" id="KW-0614">Plasmid</keyword>